<reference evidence="10" key="1">
    <citation type="submission" date="2019-12" db="UniProtKB">
        <authorList>
            <consortium name="WormBaseParasite"/>
        </authorList>
    </citation>
    <scope>IDENTIFICATION</scope>
</reference>
<evidence type="ECO:0000256" key="7">
    <source>
        <dbReference type="RuleBase" id="RU003435"/>
    </source>
</evidence>
<dbReference type="GO" id="GO:0046872">
    <property type="term" value="F:metal ion binding"/>
    <property type="evidence" value="ECO:0007669"/>
    <property type="project" value="UniProtKB-UniRule"/>
</dbReference>
<organism evidence="9 10">
    <name type="scientific">Trichuris muris</name>
    <name type="common">Mouse whipworm</name>
    <dbReference type="NCBI Taxonomy" id="70415"/>
    <lineage>
        <taxon>Eukaryota</taxon>
        <taxon>Metazoa</taxon>
        <taxon>Ecdysozoa</taxon>
        <taxon>Nematoda</taxon>
        <taxon>Enoplea</taxon>
        <taxon>Dorylaimia</taxon>
        <taxon>Trichinellida</taxon>
        <taxon>Trichuridae</taxon>
        <taxon>Trichuris</taxon>
    </lineage>
</organism>
<dbReference type="AlphaFoldDB" id="A0A5S6Q0V0"/>
<dbReference type="Proteomes" id="UP000046395">
    <property type="component" value="Unassembled WGS sequence"/>
</dbReference>
<protein>
    <submittedName>
        <fullName evidence="10">Peptidase_M3 domain-containing protein</fullName>
    </submittedName>
</protein>
<dbReference type="GO" id="GO:0004222">
    <property type="term" value="F:metalloendopeptidase activity"/>
    <property type="evidence" value="ECO:0007669"/>
    <property type="project" value="InterPro"/>
</dbReference>
<accession>A0A5S6Q0V0</accession>
<dbReference type="Gene3D" id="3.40.390.10">
    <property type="entry name" value="Collagenase (Catalytic Domain)"/>
    <property type="match status" value="1"/>
</dbReference>
<dbReference type="InterPro" id="IPR001567">
    <property type="entry name" value="Pept_M3A_M3B_dom"/>
</dbReference>
<comment type="cofactor">
    <cofactor evidence="7">
        <name>Zn(2+)</name>
        <dbReference type="ChEBI" id="CHEBI:29105"/>
    </cofactor>
    <text evidence="7">Binds 1 zinc ion.</text>
</comment>
<evidence type="ECO:0000313" key="10">
    <source>
        <dbReference type="WBParaSite" id="TMUE_0000000870.1"/>
    </source>
</evidence>
<evidence type="ECO:0000256" key="5">
    <source>
        <dbReference type="ARBA" id="ARBA00022833"/>
    </source>
</evidence>
<dbReference type="InterPro" id="IPR045090">
    <property type="entry name" value="Pept_M3A_M3B"/>
</dbReference>
<comment type="similarity">
    <text evidence="1 7">Belongs to the peptidase M3 family.</text>
</comment>
<dbReference type="STRING" id="70415.A0A5S6Q0V0"/>
<evidence type="ECO:0000256" key="3">
    <source>
        <dbReference type="ARBA" id="ARBA00022723"/>
    </source>
</evidence>
<dbReference type="PANTHER" id="PTHR11804">
    <property type="entry name" value="PROTEASE M3 THIMET OLIGOPEPTIDASE-RELATED"/>
    <property type="match status" value="1"/>
</dbReference>
<evidence type="ECO:0000256" key="4">
    <source>
        <dbReference type="ARBA" id="ARBA00022801"/>
    </source>
</evidence>
<keyword evidence="3 7" id="KW-0479">Metal-binding</keyword>
<evidence type="ECO:0000259" key="8">
    <source>
        <dbReference type="Pfam" id="PF01432"/>
    </source>
</evidence>
<evidence type="ECO:0000313" key="9">
    <source>
        <dbReference type="Proteomes" id="UP000046395"/>
    </source>
</evidence>
<dbReference type="SUPFAM" id="SSF55486">
    <property type="entry name" value="Metalloproteases ('zincins'), catalytic domain"/>
    <property type="match status" value="1"/>
</dbReference>
<dbReference type="Gene3D" id="1.10.1370.10">
    <property type="entry name" value="Neurolysin, domain 3"/>
    <property type="match status" value="1"/>
</dbReference>
<dbReference type="GO" id="GO:0006508">
    <property type="term" value="P:proteolysis"/>
    <property type="evidence" value="ECO:0007669"/>
    <property type="project" value="UniProtKB-KW"/>
</dbReference>
<evidence type="ECO:0000256" key="1">
    <source>
        <dbReference type="ARBA" id="ARBA00006040"/>
    </source>
</evidence>
<keyword evidence="6 7" id="KW-0482">Metalloprotease</keyword>
<keyword evidence="5 7" id="KW-0862">Zinc</keyword>
<evidence type="ECO:0000256" key="6">
    <source>
        <dbReference type="ARBA" id="ARBA00023049"/>
    </source>
</evidence>
<sequence length="731" mass="83905">MNCGRWSALCSRSGSAGVSSVVRRCHRTRYVVVLPEIPDATIETNGLMRTASSNSLPSFNSLTLRECMDGSAKMALEFESWVRRHCQKLGEINQLDLDFRSVVEEVEMHLAPVQYAGGTSRLLAGVKYFRPDIIPRLRGLQNLLCRARASRFSDESYFGMVRRLMENAELDGSQKALLGKYMLEFKLNGLELSGRKRLWIEEYRRRLYDVSFKFRRNVEMASSQLNLTLDPSVDLDEAPDHLIESWSQNKNEPRKGLFVLSFSPSVYQPFLRYCRQRPSRGAIWKAFNSRAGFEENVVQLNNSMHIEELRNARQGLATSFGFDCYASMVMHGRMAKSLEDVEHMIVSLKDVVVPWFAEQCREMEELRASVDLVRTPLRPWDVDYYARKLAERKHDISFNAISEYFPYSHVMPTLLSHLESMFEVKFSNVSEKVERWADAVEVYEVLDERGAPLGHLFIDPFISSKKLPACWSECGRARSDVIGYTPIVYLHLNLSSTNIRGLKPALFHWDHLVNLFREIGRSLQLLLTRMPFLEMASGETLERDCVMVVPYVLENLLMMPQCLSAISGHCATGSKLSIEQALSFRRAIQATQMPMLVRSLFKSDFDLLIHKSNMNFWFDMYRDKSKEYFPFGWEKGDYRPCNNLLVADEQAAASTYMQLWSEVVACDLIESAGDITNGIGDASFLQFCSRFKRYYLTVDGSVEQCETFRRFTGRSSPNIKGLLKSHFLVSN</sequence>
<evidence type="ECO:0000256" key="2">
    <source>
        <dbReference type="ARBA" id="ARBA00022670"/>
    </source>
</evidence>
<dbReference type="PANTHER" id="PTHR11804:SF83">
    <property type="entry name" value="LD37516P"/>
    <property type="match status" value="1"/>
</dbReference>
<feature type="domain" description="Peptidase M3A/M3B catalytic" evidence="8">
    <location>
        <begin position="270"/>
        <end position="715"/>
    </location>
</feature>
<keyword evidence="9" id="KW-1185">Reference proteome</keyword>
<keyword evidence="4 7" id="KW-0378">Hydrolase</keyword>
<dbReference type="WBParaSite" id="TMUE_0000000870.1">
    <property type="protein sequence ID" value="TMUE_0000000870.1"/>
    <property type="gene ID" value="WBGene00296793"/>
</dbReference>
<name>A0A5S6Q0V0_TRIMR</name>
<proteinExistence type="inferred from homology"/>
<dbReference type="InterPro" id="IPR024077">
    <property type="entry name" value="Neurolysin/TOP_dom2"/>
</dbReference>
<dbReference type="InterPro" id="IPR024079">
    <property type="entry name" value="MetalloPept_cat_dom_sf"/>
</dbReference>
<keyword evidence="2 7" id="KW-0645">Protease</keyword>
<dbReference type="Pfam" id="PF01432">
    <property type="entry name" value="Peptidase_M3"/>
    <property type="match status" value="1"/>
</dbReference>